<feature type="region of interest" description="Disordered" evidence="2">
    <location>
        <begin position="196"/>
        <end position="218"/>
    </location>
</feature>
<feature type="domain" description="Sulfatase N-terminal" evidence="3">
    <location>
        <begin position="4"/>
        <end position="321"/>
    </location>
</feature>
<dbReference type="SUPFAM" id="SSF53649">
    <property type="entry name" value="Alkaline phosphatase-like"/>
    <property type="match status" value="1"/>
</dbReference>
<sequence>MRAVVVMFDTLNRRYLPPYGGADVLPNFDRLAARSVTFDTCYAGSMPCMPARREMHTGRYNFLHRSWGPLEPFDDSAAALLGDAGVYTHLVTDHKHYWGDGGATYHGRFRTFEFIRGQEGDAWKGVVRDPADIPGSRGGELWRQDQINRRYTESEERHPQTLTFDAGIEFIQENHREDRWFLQIEAFDPHEPFTASEQYQSGETPQHDWPSYKRTAESDPTSDYIDSYRALLRQCDHSLGRVLDEFDRLSLWDNTMLIVCTDHGLLLGEHEWWGKMVQPWYEENIHVPLFVWDPRSERRGARNTDVVRTIDFAPTLLEFFGAPVPDDMEGEPIGPLLSGTDRESNVALFGNHGGHVNVTDGRYVYMRASVSPDNQPLFEYTLMPTRLQGAFPLPELREAALVPGFDFTKGIPVLKVPTVSTGSPWLFGTMLFDLATDPDQLAPLEDDAVELRMATLLVEAMREADAPLEQYTRLGLPATGPVGEHHLLVRAQRAQRERGALAPPRAEDFDPDSPVVSGAVRSWLADPATSELVMAALPFLANPFVSVLAAPMTLIEAASLGPAVGTEEMAQLNTQLLDARELSN</sequence>
<evidence type="ECO:0000256" key="2">
    <source>
        <dbReference type="SAM" id="MobiDB-lite"/>
    </source>
</evidence>
<comment type="similarity">
    <text evidence="1">Belongs to the sulfatase family.</text>
</comment>
<comment type="caution">
    <text evidence="4">The sequence shown here is derived from an EMBL/GenBank/DDBJ whole genome shotgun (WGS) entry which is preliminary data.</text>
</comment>
<dbReference type="CDD" id="cd16148">
    <property type="entry name" value="sulfatase_like"/>
    <property type="match status" value="1"/>
</dbReference>
<protein>
    <submittedName>
        <fullName evidence="4">Arylsulfatase A-like enzyme</fullName>
    </submittedName>
</protein>
<evidence type="ECO:0000313" key="5">
    <source>
        <dbReference type="Proteomes" id="UP001160142"/>
    </source>
</evidence>
<dbReference type="InterPro" id="IPR000917">
    <property type="entry name" value="Sulfatase_N"/>
</dbReference>
<dbReference type="InterPro" id="IPR050738">
    <property type="entry name" value="Sulfatase"/>
</dbReference>
<dbReference type="Gene3D" id="3.40.720.10">
    <property type="entry name" value="Alkaline Phosphatase, subunit A"/>
    <property type="match status" value="1"/>
</dbReference>
<dbReference type="PANTHER" id="PTHR42693">
    <property type="entry name" value="ARYLSULFATASE FAMILY MEMBER"/>
    <property type="match status" value="1"/>
</dbReference>
<dbReference type="Pfam" id="PF00884">
    <property type="entry name" value="Sulfatase"/>
    <property type="match status" value="1"/>
</dbReference>
<dbReference type="Proteomes" id="UP001160142">
    <property type="component" value="Unassembled WGS sequence"/>
</dbReference>
<proteinExistence type="inferred from homology"/>
<dbReference type="InterPro" id="IPR017850">
    <property type="entry name" value="Alkaline_phosphatase_core_sf"/>
</dbReference>
<evidence type="ECO:0000313" key="4">
    <source>
        <dbReference type="EMBL" id="MDH6181658.1"/>
    </source>
</evidence>
<accession>A0ABT6KQ84</accession>
<dbReference type="EMBL" id="JARXVQ010000001">
    <property type="protein sequence ID" value="MDH6181658.1"/>
    <property type="molecule type" value="Genomic_DNA"/>
</dbReference>
<dbReference type="RefSeq" id="WP_322133966.1">
    <property type="nucleotide sequence ID" value="NZ_CP085036.1"/>
</dbReference>
<name>A0ABT6KQ84_9MICO</name>
<evidence type="ECO:0000259" key="3">
    <source>
        <dbReference type="Pfam" id="PF00884"/>
    </source>
</evidence>
<evidence type="ECO:0000256" key="1">
    <source>
        <dbReference type="ARBA" id="ARBA00008779"/>
    </source>
</evidence>
<keyword evidence="5" id="KW-1185">Reference proteome</keyword>
<reference evidence="4 5" key="1">
    <citation type="submission" date="2023-04" db="EMBL/GenBank/DDBJ databases">
        <title>Genome Encyclopedia of Bacteria and Archaea VI: Functional Genomics of Type Strains.</title>
        <authorList>
            <person name="Whitman W."/>
        </authorList>
    </citation>
    <scope>NUCLEOTIDE SEQUENCE [LARGE SCALE GENOMIC DNA]</scope>
    <source>
        <strain evidence="4 5">SG_E_30_P1</strain>
    </source>
</reference>
<organism evidence="4 5">
    <name type="scientific">Antiquaquibacter oligotrophicus</name>
    <dbReference type="NCBI Taxonomy" id="2880260"/>
    <lineage>
        <taxon>Bacteria</taxon>
        <taxon>Bacillati</taxon>
        <taxon>Actinomycetota</taxon>
        <taxon>Actinomycetes</taxon>
        <taxon>Micrococcales</taxon>
        <taxon>Microbacteriaceae</taxon>
        <taxon>Antiquaquibacter</taxon>
    </lineage>
</organism>
<gene>
    <name evidence="4" type="ORF">M2152_001840</name>
</gene>
<dbReference type="PANTHER" id="PTHR42693:SF33">
    <property type="entry name" value="ARYLSULFATASE"/>
    <property type="match status" value="1"/>
</dbReference>